<comment type="function">
    <text evidence="13">Dol-P-Glc:Glc(2)Man(9)GlcNAc(2)-PP-Dol alpha-1,2-glucosyltransferase that operates in the biosynthetic pathway of dolichol-linked oligosaccharides, the glycan precursors employed in protein asparagine (N)-glycosylation. The assembly of dolichol-linked oligosaccharides begins on the cytosolic side of the endoplasmic reticulum membrane and finishes in its lumen. The sequential addition of sugars to dolichol pyrophosphate produces dolichol-linked oligosaccharides containing fourteen sugars, including two GlcNAcs, nine mannoses and three glucoses. Once assembled, the oligosaccharide is transferred from the lipid to nascent proteins by oligosaccharyltransferases. In the lumen of the endoplasmic reticulum, adds the third and last glucose residue from dolichyl phosphate glucose (Dol-P-Glc) onto the lipid-linked oligosaccharide intermediate Glc(2)Man(9)GlcNAc(2)-PP-Dol to produce Glc(3)Man(9)GlcNAc(2)-PP-Dol.</text>
</comment>
<evidence type="ECO:0000256" key="4">
    <source>
        <dbReference type="ARBA" id="ARBA00011967"/>
    </source>
</evidence>
<evidence type="ECO:0000256" key="7">
    <source>
        <dbReference type="ARBA" id="ARBA00022679"/>
    </source>
</evidence>
<evidence type="ECO:0000256" key="5">
    <source>
        <dbReference type="ARBA" id="ARBA00018512"/>
    </source>
</evidence>
<dbReference type="EC" id="2.4.1.256" evidence="4"/>
<name>A0A6A7AL74_9PLEO</name>
<comment type="subcellular location">
    <subcellularLocation>
        <location evidence="1">Endoplasmic reticulum membrane</location>
        <topology evidence="1">Multi-pass membrane protein</topology>
    </subcellularLocation>
</comment>
<dbReference type="PANTHER" id="PTHR12989:SF10">
    <property type="entry name" value="DOL-P-GLC:GLC(2)MAN(9)GLCNAC(2)-PP-DOL ALPHA-1,2-GLUCOSYLTRANSFERASE-RELATED"/>
    <property type="match status" value="1"/>
</dbReference>
<keyword evidence="17" id="KW-1185">Reference proteome</keyword>
<accession>A0A6A7AL74</accession>
<evidence type="ECO:0000256" key="1">
    <source>
        <dbReference type="ARBA" id="ARBA00004477"/>
    </source>
</evidence>
<evidence type="ECO:0000256" key="13">
    <source>
        <dbReference type="ARBA" id="ARBA00044727"/>
    </source>
</evidence>
<feature type="transmembrane region" description="Helical" evidence="15">
    <location>
        <begin position="412"/>
        <end position="429"/>
    </location>
</feature>
<dbReference type="Proteomes" id="UP000799424">
    <property type="component" value="Unassembled WGS sequence"/>
</dbReference>
<keyword evidence="7" id="KW-0808">Transferase</keyword>
<organism evidence="16 17">
    <name type="scientific">Ophiobolus disseminans</name>
    <dbReference type="NCBI Taxonomy" id="1469910"/>
    <lineage>
        <taxon>Eukaryota</taxon>
        <taxon>Fungi</taxon>
        <taxon>Dikarya</taxon>
        <taxon>Ascomycota</taxon>
        <taxon>Pezizomycotina</taxon>
        <taxon>Dothideomycetes</taxon>
        <taxon>Pleosporomycetidae</taxon>
        <taxon>Pleosporales</taxon>
        <taxon>Pleosporineae</taxon>
        <taxon>Phaeosphaeriaceae</taxon>
        <taxon>Ophiobolus</taxon>
    </lineage>
</organism>
<feature type="transmembrane region" description="Helical" evidence="15">
    <location>
        <begin position="526"/>
        <end position="544"/>
    </location>
</feature>
<proteinExistence type="inferred from homology"/>
<dbReference type="EMBL" id="MU006216">
    <property type="protein sequence ID" value="KAF2834010.1"/>
    <property type="molecule type" value="Genomic_DNA"/>
</dbReference>
<dbReference type="Pfam" id="PF04922">
    <property type="entry name" value="DIE2_ALG10"/>
    <property type="match status" value="1"/>
</dbReference>
<dbReference type="PANTHER" id="PTHR12989">
    <property type="entry name" value="ALPHA-1,2-GLUCOSYLTRANSFERASE ALG10"/>
    <property type="match status" value="1"/>
</dbReference>
<dbReference type="OrthoDB" id="4769at2759"/>
<evidence type="ECO:0000256" key="11">
    <source>
        <dbReference type="ARBA" id="ARBA00023136"/>
    </source>
</evidence>
<evidence type="ECO:0000256" key="10">
    <source>
        <dbReference type="ARBA" id="ARBA00022989"/>
    </source>
</evidence>
<feature type="transmembrane region" description="Helical" evidence="15">
    <location>
        <begin position="147"/>
        <end position="168"/>
    </location>
</feature>
<evidence type="ECO:0000256" key="6">
    <source>
        <dbReference type="ARBA" id="ARBA00022676"/>
    </source>
</evidence>
<gene>
    <name evidence="16" type="ORF">CC86DRAFT_339740</name>
</gene>
<keyword evidence="11 15" id="KW-0472">Membrane</keyword>
<evidence type="ECO:0000256" key="12">
    <source>
        <dbReference type="ARBA" id="ARBA00032069"/>
    </source>
</evidence>
<dbReference type="UniPathway" id="UPA00378"/>
<evidence type="ECO:0000256" key="8">
    <source>
        <dbReference type="ARBA" id="ARBA00022692"/>
    </source>
</evidence>
<comment type="pathway">
    <text evidence="2">Protein modification; protein glycosylation.</text>
</comment>
<feature type="transmembrane region" description="Helical" evidence="15">
    <location>
        <begin position="84"/>
        <end position="103"/>
    </location>
</feature>
<evidence type="ECO:0000313" key="17">
    <source>
        <dbReference type="Proteomes" id="UP000799424"/>
    </source>
</evidence>
<evidence type="ECO:0000256" key="14">
    <source>
        <dbReference type="ARBA" id="ARBA00048064"/>
    </source>
</evidence>
<dbReference type="GO" id="GO:0106073">
    <property type="term" value="F:dolichyl pyrophosphate Glc2Man9GlcNAc2 alpha-1,2-glucosyltransferase activity"/>
    <property type="evidence" value="ECO:0007669"/>
    <property type="project" value="UniProtKB-EC"/>
</dbReference>
<dbReference type="AlphaFoldDB" id="A0A6A7AL74"/>
<keyword evidence="10 15" id="KW-1133">Transmembrane helix</keyword>
<evidence type="ECO:0000256" key="2">
    <source>
        <dbReference type="ARBA" id="ARBA00004922"/>
    </source>
</evidence>
<keyword evidence="9" id="KW-0256">Endoplasmic reticulum</keyword>
<evidence type="ECO:0000256" key="3">
    <source>
        <dbReference type="ARBA" id="ARBA00010600"/>
    </source>
</evidence>
<evidence type="ECO:0000256" key="15">
    <source>
        <dbReference type="SAM" id="Phobius"/>
    </source>
</evidence>
<comment type="catalytic activity">
    <reaction evidence="14">
        <text>an alpha-D-Glc-(1-&gt;3)-alpha-D-Glc-(1-&gt;3)-alpha-D-Man-(1-&gt;2)-alpha-D-Man-(1-&gt;2)-alpha-D-Man-(1-&gt;3)-[alpha-D-Man-(1-&gt;2)-alpha-D-Man-(1-&gt;3)-[alpha-D-Man-(1-&gt;2)-alpha-D-Man-(1-&gt;6)]-alpha-D-Man-(1-&gt;6)]-beta-D-Man-(1-&gt;4)-beta-D-GlcNAc-(1-&gt;4)-alpha-D-GlcNAc-diphospho-di-trans,poly-cis-dolichol + a di-trans,poly-cis-dolichyl beta-D-glucosyl phosphate = a alpha-D-Glc-(1-&gt;2)-alpha-D-Glc-(1-&gt;3)-alpha-D-Glc-(1-&gt;3)-alpha-D-Man-(1-&gt;2)-alpha-D-Man-(1-&gt;2)-alpha-D-Man-(1-&gt;3)-[alpha-D-Man-(1-&gt;2)-alpha-D-Man-(1-&gt;3)-[alpha-D-Man-(1-&gt;2)-alpha-D-Man-(1-&gt;6)]-alpha-D-Man-(1-&gt;6)]-beta-D-Man-(1-&gt;4)-beta-D-GlcNAc-(1-&gt;4)-alpha-D-GlcNAc-diphospho-di-trans,poly-cis-dolichol + a di-trans,poly-cis-dolichyl phosphate + H(+)</text>
        <dbReference type="Rhea" id="RHEA:29543"/>
        <dbReference type="Rhea" id="RHEA-COMP:19498"/>
        <dbReference type="Rhea" id="RHEA-COMP:19502"/>
        <dbReference type="Rhea" id="RHEA-COMP:19512"/>
        <dbReference type="Rhea" id="RHEA-COMP:19522"/>
        <dbReference type="ChEBI" id="CHEBI:15378"/>
        <dbReference type="ChEBI" id="CHEBI:57525"/>
        <dbReference type="ChEBI" id="CHEBI:57683"/>
        <dbReference type="ChEBI" id="CHEBI:132522"/>
        <dbReference type="ChEBI" id="CHEBI:132523"/>
        <dbReference type="EC" id="2.4.1.256"/>
    </reaction>
    <physiologicalReaction direction="left-to-right" evidence="14">
        <dbReference type="Rhea" id="RHEA:29544"/>
    </physiologicalReaction>
</comment>
<protein>
    <recommendedName>
        <fullName evidence="5">Dol-P-Glc:Glc(2)Man(9)GlcNAc(2)-PP-Dol alpha-1,2-glucosyltransferase</fullName>
        <ecNumber evidence="4">2.4.1.256</ecNumber>
    </recommendedName>
    <alternativeName>
        <fullName evidence="12">Asparagine-linked glycosylation protein 10</fullName>
    </alternativeName>
</protein>
<dbReference type="InterPro" id="IPR016900">
    <property type="entry name" value="Alg10"/>
</dbReference>
<keyword evidence="8 15" id="KW-0812">Transmembrane</keyword>
<dbReference type="GO" id="GO:0005789">
    <property type="term" value="C:endoplasmic reticulum membrane"/>
    <property type="evidence" value="ECO:0007669"/>
    <property type="project" value="UniProtKB-SubCell"/>
</dbReference>
<reference evidence="16" key="1">
    <citation type="journal article" date="2020" name="Stud. Mycol.">
        <title>101 Dothideomycetes genomes: a test case for predicting lifestyles and emergence of pathogens.</title>
        <authorList>
            <person name="Haridas S."/>
            <person name="Albert R."/>
            <person name="Binder M."/>
            <person name="Bloem J."/>
            <person name="Labutti K."/>
            <person name="Salamov A."/>
            <person name="Andreopoulos B."/>
            <person name="Baker S."/>
            <person name="Barry K."/>
            <person name="Bills G."/>
            <person name="Bluhm B."/>
            <person name="Cannon C."/>
            <person name="Castanera R."/>
            <person name="Culley D."/>
            <person name="Daum C."/>
            <person name="Ezra D."/>
            <person name="Gonzalez J."/>
            <person name="Henrissat B."/>
            <person name="Kuo A."/>
            <person name="Liang C."/>
            <person name="Lipzen A."/>
            <person name="Lutzoni F."/>
            <person name="Magnuson J."/>
            <person name="Mondo S."/>
            <person name="Nolan M."/>
            <person name="Ohm R."/>
            <person name="Pangilinan J."/>
            <person name="Park H.-J."/>
            <person name="Ramirez L."/>
            <person name="Alfaro M."/>
            <person name="Sun H."/>
            <person name="Tritt A."/>
            <person name="Yoshinaga Y."/>
            <person name="Zwiers L.-H."/>
            <person name="Turgeon B."/>
            <person name="Goodwin S."/>
            <person name="Spatafora J."/>
            <person name="Crous P."/>
            <person name="Grigoriev I."/>
        </authorList>
    </citation>
    <scope>NUCLEOTIDE SEQUENCE</scope>
    <source>
        <strain evidence="16">CBS 113818</strain>
    </source>
</reference>
<sequence>MPTLLQTWGLPAALLVVVNFSTTWYNAVSKHVPEPYLDEFFHVPQAQLYCKGDYTWDPKITTPPGLYLVAKLFSPLIGCDTSSLRALNVGALCLICPLAYSILRFLRTGPNQRTNDSQAMKERTLANDPTITLDANTAMNISLFPPLFFFSALFYTDVISTLVVLLSYSALLRKTSAHGSTFDTFNAIIVGVVALFFRQTNIFWVAVFPAALSVVNALKSSTPSFSSARAATIGDIVRTSWNEAIVYDCSVEEAGFQDYFILLLSVSLAALRKPFLVLRVAFPYLTLLGLFVGFVFWNGSVVLGDKSAHTATIHTPQMLYIWPYIAFFSAPLLLGPVLQAVTKFLPKRLQKRYGNTNFLSRIWTVSDVFTSSLFVIGAFSAVHFNTIIHPYTLADNRHYVFYVFRILRQHPAIRYLAVPIYYIGAWLALQSLGATPNDEHALRQERDNARPTSAKSERSPCQISFIAIWLGTTALSVVTAPLVEPRYFIVPWIIWRLHVPSLPASLTSRGQFNTRAYDLRLAFETLWLLAIDAAVTYIFIYWGFAWPNEPDKVQRFLW</sequence>
<feature type="transmembrane region" description="Helical" evidence="15">
    <location>
        <begin position="362"/>
        <end position="384"/>
    </location>
</feature>
<dbReference type="PIRSF" id="PIRSF028810">
    <property type="entry name" value="Alpha1_2_glucosyltferase_Alg10"/>
    <property type="match status" value="1"/>
</dbReference>
<feature type="transmembrane region" description="Helical" evidence="15">
    <location>
        <begin position="319"/>
        <end position="341"/>
    </location>
</feature>
<dbReference type="GO" id="GO:0006488">
    <property type="term" value="P:dolichol-linked oligosaccharide biosynthetic process"/>
    <property type="evidence" value="ECO:0007669"/>
    <property type="project" value="InterPro"/>
</dbReference>
<evidence type="ECO:0000256" key="9">
    <source>
        <dbReference type="ARBA" id="ARBA00022824"/>
    </source>
</evidence>
<feature type="transmembrane region" description="Helical" evidence="15">
    <location>
        <begin position="276"/>
        <end position="299"/>
    </location>
</feature>
<keyword evidence="6" id="KW-0328">Glycosyltransferase</keyword>
<comment type="similarity">
    <text evidence="3">Belongs to the ALG10 glucosyltransferase family.</text>
</comment>
<evidence type="ECO:0000313" key="16">
    <source>
        <dbReference type="EMBL" id="KAF2834010.1"/>
    </source>
</evidence>